<gene>
    <name evidence="7" type="primary">RHA2A</name>
    <name evidence="7" type="ORF">QJS10_CPB04g00576</name>
</gene>
<sequence>MTEEEMELDISHAQDSRQASVSCTEMASEATKRSKYSEGEDDLPTSTLVDSVIGEQLGVTLYKRASNDEGNVVQCVVCLCEMEEGDEIRKLNCEHLFHRACLDKWFEHRRSTCPLCRGNLVSWEAKARIVGGATDDDDDVLSSILPFVVTLFSIRNWAWGKWIDRVANIQIIEQVFHITE</sequence>
<keyword evidence="8" id="KW-1185">Reference proteome</keyword>
<evidence type="ECO:0000256" key="4">
    <source>
        <dbReference type="PROSITE-ProRule" id="PRU00175"/>
    </source>
</evidence>
<dbReference type="AlphaFoldDB" id="A0AAV9F298"/>
<evidence type="ECO:0000313" key="8">
    <source>
        <dbReference type="Proteomes" id="UP001180020"/>
    </source>
</evidence>
<evidence type="ECO:0000256" key="1">
    <source>
        <dbReference type="ARBA" id="ARBA00022723"/>
    </source>
</evidence>
<evidence type="ECO:0000256" key="2">
    <source>
        <dbReference type="ARBA" id="ARBA00022771"/>
    </source>
</evidence>
<evidence type="ECO:0000256" key="5">
    <source>
        <dbReference type="SAM" id="MobiDB-lite"/>
    </source>
</evidence>
<dbReference type="Gene3D" id="3.30.40.10">
    <property type="entry name" value="Zinc/RING finger domain, C3HC4 (zinc finger)"/>
    <property type="match status" value="1"/>
</dbReference>
<dbReference type="Proteomes" id="UP001180020">
    <property type="component" value="Unassembled WGS sequence"/>
</dbReference>
<name>A0AAV9F298_ACOCL</name>
<dbReference type="EMBL" id="JAUJYO010000004">
    <property type="protein sequence ID" value="KAK1319993.1"/>
    <property type="molecule type" value="Genomic_DNA"/>
</dbReference>
<dbReference type="Pfam" id="PF13639">
    <property type="entry name" value="zf-RING_2"/>
    <property type="match status" value="1"/>
</dbReference>
<keyword evidence="3" id="KW-0862">Zinc</keyword>
<reference evidence="7" key="1">
    <citation type="journal article" date="2023" name="Nat. Commun.">
        <title>Diploid and tetraploid genomes of Acorus and the evolution of monocots.</title>
        <authorList>
            <person name="Ma L."/>
            <person name="Liu K.W."/>
            <person name="Li Z."/>
            <person name="Hsiao Y.Y."/>
            <person name="Qi Y."/>
            <person name="Fu T."/>
            <person name="Tang G.D."/>
            <person name="Zhang D."/>
            <person name="Sun W.H."/>
            <person name="Liu D.K."/>
            <person name="Li Y."/>
            <person name="Chen G.Z."/>
            <person name="Liu X.D."/>
            <person name="Liao X.Y."/>
            <person name="Jiang Y.T."/>
            <person name="Yu X."/>
            <person name="Hao Y."/>
            <person name="Huang J."/>
            <person name="Zhao X.W."/>
            <person name="Ke S."/>
            <person name="Chen Y.Y."/>
            <person name="Wu W.L."/>
            <person name="Hsu J.L."/>
            <person name="Lin Y.F."/>
            <person name="Huang M.D."/>
            <person name="Li C.Y."/>
            <person name="Huang L."/>
            <person name="Wang Z.W."/>
            <person name="Zhao X."/>
            <person name="Zhong W.Y."/>
            <person name="Peng D.H."/>
            <person name="Ahmad S."/>
            <person name="Lan S."/>
            <person name="Zhang J.S."/>
            <person name="Tsai W.C."/>
            <person name="Van de Peer Y."/>
            <person name="Liu Z.J."/>
        </authorList>
    </citation>
    <scope>NUCLEOTIDE SEQUENCE</scope>
    <source>
        <strain evidence="7">CP</strain>
    </source>
</reference>
<dbReference type="PANTHER" id="PTHR47662">
    <property type="entry name" value="RING-TYPE DOMAIN-CONTAINING PROTEIN"/>
    <property type="match status" value="1"/>
</dbReference>
<keyword evidence="1" id="KW-0479">Metal-binding</keyword>
<proteinExistence type="predicted"/>
<dbReference type="InterPro" id="IPR011016">
    <property type="entry name" value="Znf_RING-CH"/>
</dbReference>
<dbReference type="InterPro" id="IPR013083">
    <property type="entry name" value="Znf_RING/FYVE/PHD"/>
</dbReference>
<evidence type="ECO:0000256" key="3">
    <source>
        <dbReference type="ARBA" id="ARBA00022833"/>
    </source>
</evidence>
<dbReference type="PANTHER" id="PTHR47662:SF1">
    <property type="entry name" value="RING-TYPE DOMAIN-CONTAINING PROTEIN"/>
    <property type="match status" value="1"/>
</dbReference>
<organism evidence="7 8">
    <name type="scientific">Acorus calamus</name>
    <name type="common">Sweet flag</name>
    <dbReference type="NCBI Taxonomy" id="4465"/>
    <lineage>
        <taxon>Eukaryota</taxon>
        <taxon>Viridiplantae</taxon>
        <taxon>Streptophyta</taxon>
        <taxon>Embryophyta</taxon>
        <taxon>Tracheophyta</taxon>
        <taxon>Spermatophyta</taxon>
        <taxon>Magnoliopsida</taxon>
        <taxon>Liliopsida</taxon>
        <taxon>Acoraceae</taxon>
        <taxon>Acorus</taxon>
    </lineage>
</organism>
<dbReference type="GO" id="GO:0008270">
    <property type="term" value="F:zinc ion binding"/>
    <property type="evidence" value="ECO:0007669"/>
    <property type="project" value="UniProtKB-KW"/>
</dbReference>
<reference evidence="7" key="2">
    <citation type="submission" date="2023-06" db="EMBL/GenBank/DDBJ databases">
        <authorList>
            <person name="Ma L."/>
            <person name="Liu K.-W."/>
            <person name="Li Z."/>
            <person name="Hsiao Y.-Y."/>
            <person name="Qi Y."/>
            <person name="Fu T."/>
            <person name="Tang G."/>
            <person name="Zhang D."/>
            <person name="Sun W.-H."/>
            <person name="Liu D.-K."/>
            <person name="Li Y."/>
            <person name="Chen G.-Z."/>
            <person name="Liu X.-D."/>
            <person name="Liao X.-Y."/>
            <person name="Jiang Y.-T."/>
            <person name="Yu X."/>
            <person name="Hao Y."/>
            <person name="Huang J."/>
            <person name="Zhao X.-W."/>
            <person name="Ke S."/>
            <person name="Chen Y.-Y."/>
            <person name="Wu W.-L."/>
            <person name="Hsu J.-L."/>
            <person name="Lin Y.-F."/>
            <person name="Huang M.-D."/>
            <person name="Li C.-Y."/>
            <person name="Huang L."/>
            <person name="Wang Z.-W."/>
            <person name="Zhao X."/>
            <person name="Zhong W.-Y."/>
            <person name="Peng D.-H."/>
            <person name="Ahmad S."/>
            <person name="Lan S."/>
            <person name="Zhang J.-S."/>
            <person name="Tsai W.-C."/>
            <person name="Van De Peer Y."/>
            <person name="Liu Z.-J."/>
        </authorList>
    </citation>
    <scope>NUCLEOTIDE SEQUENCE</scope>
    <source>
        <strain evidence="7">CP</strain>
        <tissue evidence="7">Leaves</tissue>
    </source>
</reference>
<dbReference type="CDD" id="cd16448">
    <property type="entry name" value="RING-H2"/>
    <property type="match status" value="1"/>
</dbReference>
<accession>A0AAV9F298</accession>
<evidence type="ECO:0000313" key="7">
    <source>
        <dbReference type="EMBL" id="KAK1319993.1"/>
    </source>
</evidence>
<keyword evidence="2 4" id="KW-0863">Zinc-finger</keyword>
<comment type="caution">
    <text evidence="7">The sequence shown here is derived from an EMBL/GenBank/DDBJ whole genome shotgun (WGS) entry which is preliminary data.</text>
</comment>
<protein>
    <submittedName>
        <fullName evidence="7">E3 ubiquitin-protein ligase RHA2A</fullName>
    </submittedName>
</protein>
<dbReference type="SMART" id="SM00744">
    <property type="entry name" value="RINGv"/>
    <property type="match status" value="1"/>
</dbReference>
<dbReference type="PROSITE" id="PS50089">
    <property type="entry name" value="ZF_RING_2"/>
    <property type="match status" value="1"/>
</dbReference>
<dbReference type="SMART" id="SM00184">
    <property type="entry name" value="RING"/>
    <property type="match status" value="1"/>
</dbReference>
<evidence type="ECO:0000259" key="6">
    <source>
        <dbReference type="PROSITE" id="PS50089"/>
    </source>
</evidence>
<dbReference type="InterPro" id="IPR001841">
    <property type="entry name" value="Znf_RING"/>
</dbReference>
<dbReference type="SUPFAM" id="SSF57850">
    <property type="entry name" value="RING/U-box"/>
    <property type="match status" value="1"/>
</dbReference>
<feature type="region of interest" description="Disordered" evidence="5">
    <location>
        <begin position="1"/>
        <end position="24"/>
    </location>
</feature>
<feature type="domain" description="RING-type" evidence="6">
    <location>
        <begin position="75"/>
        <end position="117"/>
    </location>
</feature>